<proteinExistence type="predicted"/>
<sequence>MRKFVMCQKQVPKPLQQINSSKLQVIQSYKSIQHNQTADFHYANSFQPVKLDMNNIHKDIKELSTKVKFIDFFIENKLEVNINKLLSNQKQIINFIKLKKLKNK</sequence>
<organism evidence="1">
    <name type="scientific">Hexamita inflata</name>
    <dbReference type="NCBI Taxonomy" id="28002"/>
    <lineage>
        <taxon>Eukaryota</taxon>
        <taxon>Metamonada</taxon>
        <taxon>Diplomonadida</taxon>
        <taxon>Hexamitidae</taxon>
        <taxon>Hexamitinae</taxon>
        <taxon>Hexamita</taxon>
    </lineage>
</organism>
<comment type="caution">
    <text evidence="1">The sequence shown here is derived from an EMBL/GenBank/DDBJ whole genome shotgun (WGS) entry which is preliminary data.</text>
</comment>
<dbReference type="EMBL" id="CAXDID020000307">
    <property type="protein sequence ID" value="CAL6074334.1"/>
    <property type="molecule type" value="Genomic_DNA"/>
</dbReference>
<dbReference type="EMBL" id="CATOUU010000096">
    <property type="protein sequence ID" value="CAI9916303.1"/>
    <property type="molecule type" value="Genomic_DNA"/>
</dbReference>
<dbReference type="Proteomes" id="UP001642409">
    <property type="component" value="Unassembled WGS sequence"/>
</dbReference>
<reference evidence="1" key="1">
    <citation type="submission" date="2023-06" db="EMBL/GenBank/DDBJ databases">
        <authorList>
            <person name="Kurt Z."/>
        </authorList>
    </citation>
    <scope>NUCLEOTIDE SEQUENCE</scope>
</reference>
<name>A0AA86TLA9_9EUKA</name>
<protein>
    <submittedName>
        <fullName evidence="2">Hypothetical_protein</fullName>
    </submittedName>
</protein>
<accession>A0AA86TLA9</accession>
<gene>
    <name evidence="1" type="ORF">HINF_LOCUS3948</name>
    <name evidence="2" type="ORF">HINF_LOCUS56656</name>
</gene>
<evidence type="ECO:0000313" key="1">
    <source>
        <dbReference type="EMBL" id="CAI9916303.1"/>
    </source>
</evidence>
<reference evidence="2 3" key="2">
    <citation type="submission" date="2024-07" db="EMBL/GenBank/DDBJ databases">
        <authorList>
            <person name="Akdeniz Z."/>
        </authorList>
    </citation>
    <scope>NUCLEOTIDE SEQUENCE [LARGE SCALE GENOMIC DNA]</scope>
</reference>
<keyword evidence="3" id="KW-1185">Reference proteome</keyword>
<evidence type="ECO:0000313" key="2">
    <source>
        <dbReference type="EMBL" id="CAL6074334.1"/>
    </source>
</evidence>
<evidence type="ECO:0000313" key="3">
    <source>
        <dbReference type="Proteomes" id="UP001642409"/>
    </source>
</evidence>
<dbReference type="AlphaFoldDB" id="A0AA86TLA9"/>